<dbReference type="PROSITE" id="PS00518">
    <property type="entry name" value="ZF_RING_1"/>
    <property type="match status" value="1"/>
</dbReference>
<dbReference type="CDD" id="cd15815">
    <property type="entry name" value="SPRY_PRY_TRIM38"/>
    <property type="match status" value="1"/>
</dbReference>
<accession>A0A096NLF9</accession>
<keyword evidence="9" id="KW-0808">Transferase</keyword>
<dbReference type="Proteomes" id="UP000028761">
    <property type="component" value="Chromosome 6"/>
</dbReference>
<keyword evidence="11" id="KW-0863">Zinc-finger</keyword>
<evidence type="ECO:0000256" key="15">
    <source>
        <dbReference type="ARBA" id="ARBA00023054"/>
    </source>
</evidence>
<dbReference type="GO" id="GO:0005634">
    <property type="term" value="C:nucleus"/>
    <property type="evidence" value="ECO:0007669"/>
    <property type="project" value="UniProtKB-SubCell"/>
</dbReference>
<evidence type="ECO:0000256" key="2">
    <source>
        <dbReference type="ARBA" id="ARBA00004123"/>
    </source>
</evidence>
<dbReference type="SMART" id="SM00449">
    <property type="entry name" value="SPRY"/>
    <property type="match status" value="1"/>
</dbReference>
<keyword evidence="10" id="KW-0479">Metal-binding</keyword>
<dbReference type="PANTHER" id="PTHR24103">
    <property type="entry name" value="E3 UBIQUITIN-PROTEIN LIGASE TRIM"/>
    <property type="match status" value="1"/>
</dbReference>
<sequence length="468" mass="53916">MKAMASTTSTKKMMEEATCSICLSLMTNPVSINCGHSYCHLCITDFFKNPSQKRLRQETFCCPQCRAPFHMNSLRPNRQLGSLIEALKEMDQEMSCEEHGEQLHLFCEDEGQLICWRCERAPQHKGHTTALVEDVCQGYKEKLQKAVTKLRQLEDRCTEQRLSTAIRITKWKEKVQIQRQKIQSDFKNLQCFLHEEEKSYLWRLEKEEQQTLSRLRDYEVGLGLKSNELKSHIQELEEKCQGSAQKLLQNVNDTLSRSWAVKLETSEAVSLELHTMCNVSELYFDVKKMLSSHRVNVTLDPDTAHHELILSEDRRQVTRGYTQENQNISSRRFTAFPCVLGSEGFTSGRRYFEVDVGEGTGWDLGVCMENVQRGTGMKQEPQSGFWTLRLCRKKGYVALTSPPTSLHLHEHPLLVGVFLDYEAGVVSFYNGTTGCHIFTFPKASFSDTLRPYFQVYQYSPLFLPLPDD</sequence>
<evidence type="ECO:0000256" key="13">
    <source>
        <dbReference type="ARBA" id="ARBA00022833"/>
    </source>
</evidence>
<dbReference type="InterPro" id="IPR013320">
    <property type="entry name" value="ConA-like_dom_sf"/>
</dbReference>
<dbReference type="PRINTS" id="PR01407">
    <property type="entry name" value="BUTYPHLNCDUF"/>
</dbReference>
<dbReference type="RefSeq" id="XP_009202836.1">
    <property type="nucleotide sequence ID" value="XM_009204572.4"/>
</dbReference>
<comment type="pathway">
    <text evidence="4">Protein modification; protein sumoylation.</text>
</comment>
<dbReference type="SUPFAM" id="SSF49899">
    <property type="entry name" value="Concanavalin A-like lectins/glucanases"/>
    <property type="match status" value="1"/>
</dbReference>
<organism evidence="21 22">
    <name type="scientific">Papio anubis</name>
    <name type="common">Olive baboon</name>
    <dbReference type="NCBI Taxonomy" id="9555"/>
    <lineage>
        <taxon>Eukaryota</taxon>
        <taxon>Metazoa</taxon>
        <taxon>Chordata</taxon>
        <taxon>Craniata</taxon>
        <taxon>Vertebrata</taxon>
        <taxon>Euteleostomi</taxon>
        <taxon>Mammalia</taxon>
        <taxon>Eutheria</taxon>
        <taxon>Euarchontoglires</taxon>
        <taxon>Primates</taxon>
        <taxon>Haplorrhini</taxon>
        <taxon>Catarrhini</taxon>
        <taxon>Cercopithecidae</taxon>
        <taxon>Cercopithecinae</taxon>
        <taxon>Papio</taxon>
    </lineage>
</organism>
<dbReference type="Pfam" id="PF13765">
    <property type="entry name" value="PRY"/>
    <property type="match status" value="1"/>
</dbReference>
<feature type="coiled-coil region" evidence="20">
    <location>
        <begin position="136"/>
        <end position="163"/>
    </location>
</feature>
<dbReference type="CDD" id="cd16600">
    <property type="entry name" value="RING-HC_TRIM38_C-IV"/>
    <property type="match status" value="1"/>
</dbReference>
<keyword evidence="7" id="KW-0963">Cytoplasm</keyword>
<dbReference type="FunFam" id="2.60.120.920:FF:000072">
    <property type="entry name" value="Tripartite motif containing 38"/>
    <property type="match status" value="1"/>
</dbReference>
<evidence type="ECO:0000256" key="4">
    <source>
        <dbReference type="ARBA" id="ARBA00004718"/>
    </source>
</evidence>
<dbReference type="Gene3D" id="3.30.40.10">
    <property type="entry name" value="Zinc/RING finger domain, C3HC4 (zinc finger)"/>
    <property type="match status" value="1"/>
</dbReference>
<dbReference type="Pfam" id="PF00622">
    <property type="entry name" value="SPRY"/>
    <property type="match status" value="1"/>
</dbReference>
<dbReference type="InterPro" id="IPR017907">
    <property type="entry name" value="Znf_RING_CS"/>
</dbReference>
<dbReference type="GO" id="GO:0045087">
    <property type="term" value="P:innate immune response"/>
    <property type="evidence" value="ECO:0007669"/>
    <property type="project" value="UniProtKB-KW"/>
</dbReference>
<dbReference type="InterPro" id="IPR003879">
    <property type="entry name" value="Butyrophylin_SPRY"/>
</dbReference>
<reference evidence="21" key="2">
    <citation type="submission" date="2025-08" db="UniProtKB">
        <authorList>
            <consortium name="Ensembl"/>
        </authorList>
    </citation>
    <scope>IDENTIFICATION</scope>
</reference>
<dbReference type="GO" id="GO:0003713">
    <property type="term" value="F:transcription coactivator activity"/>
    <property type="evidence" value="ECO:0007669"/>
    <property type="project" value="Ensembl"/>
</dbReference>
<keyword evidence="12" id="KW-0833">Ubl conjugation pathway</keyword>
<dbReference type="Pfam" id="PF15227">
    <property type="entry name" value="zf-C3HC4_4"/>
    <property type="match status" value="1"/>
</dbReference>
<evidence type="ECO:0000256" key="20">
    <source>
        <dbReference type="SAM" id="Coils"/>
    </source>
</evidence>
<dbReference type="InterPro" id="IPR003877">
    <property type="entry name" value="SPRY_dom"/>
</dbReference>
<dbReference type="InterPro" id="IPR001870">
    <property type="entry name" value="B30.2/SPRY"/>
</dbReference>
<dbReference type="Pfam" id="PF00643">
    <property type="entry name" value="zf-B_box"/>
    <property type="match status" value="1"/>
</dbReference>
<evidence type="ECO:0000256" key="14">
    <source>
        <dbReference type="ARBA" id="ARBA00022859"/>
    </source>
</evidence>
<dbReference type="CDD" id="cd19761">
    <property type="entry name" value="Bbox2_TRIM5-like"/>
    <property type="match status" value="1"/>
</dbReference>
<dbReference type="EC" id="2.3.2.27" evidence="6"/>
<name>A0A096NLF9_PAPAN</name>
<protein>
    <recommendedName>
        <fullName evidence="18">E3 ubiquitin-protein ligase TRIM38</fullName>
        <ecNumber evidence="6">2.3.2.27</ecNumber>
    </recommendedName>
    <alternativeName>
        <fullName evidence="19">Tripartite motif-containing protein 38</fullName>
    </alternativeName>
</protein>
<dbReference type="eggNOG" id="KOG2177">
    <property type="taxonomic scope" value="Eukaryota"/>
</dbReference>
<keyword evidence="13" id="KW-0862">Zinc</keyword>
<dbReference type="PROSITE" id="PS50089">
    <property type="entry name" value="ZF_RING_2"/>
    <property type="match status" value="1"/>
</dbReference>
<dbReference type="GeneTree" id="ENSGT00940000160468"/>
<evidence type="ECO:0000313" key="21">
    <source>
        <dbReference type="Ensembl" id="ENSPANP00000051706.1"/>
    </source>
</evidence>
<dbReference type="SMART" id="SM00184">
    <property type="entry name" value="RING"/>
    <property type="match status" value="1"/>
</dbReference>
<evidence type="ECO:0000256" key="10">
    <source>
        <dbReference type="ARBA" id="ARBA00022723"/>
    </source>
</evidence>
<dbReference type="STRING" id="9555.ENSPANP00000030466"/>
<evidence type="ECO:0000256" key="5">
    <source>
        <dbReference type="ARBA" id="ARBA00004906"/>
    </source>
</evidence>
<dbReference type="CTD" id="10475"/>
<gene>
    <name evidence="21" type="primary">TRIM38</name>
</gene>
<dbReference type="InterPro" id="IPR001841">
    <property type="entry name" value="Znf_RING"/>
</dbReference>
<comment type="pathway">
    <text evidence="5">Protein modification; protein ubiquitination.</text>
</comment>
<keyword evidence="8" id="KW-0399">Innate immunity</keyword>
<comment type="catalytic activity">
    <reaction evidence="1">
        <text>S-ubiquitinyl-[E2 ubiquitin-conjugating enzyme]-L-cysteine + [acceptor protein]-L-lysine = [E2 ubiquitin-conjugating enzyme]-L-cysteine + N(6)-ubiquitinyl-[acceptor protein]-L-lysine.</text>
        <dbReference type="EC" id="2.3.2.27"/>
    </reaction>
</comment>
<dbReference type="InterPro" id="IPR000315">
    <property type="entry name" value="Znf_B-box"/>
</dbReference>
<dbReference type="Bgee" id="ENSPANG00000023484">
    <property type="expression patterns" value="Expressed in axillary lymph node and 64 other cell types or tissues"/>
</dbReference>
<evidence type="ECO:0000256" key="18">
    <source>
        <dbReference type="ARBA" id="ARBA00073071"/>
    </source>
</evidence>
<dbReference type="AlphaFoldDB" id="A0A096NLF9"/>
<dbReference type="SUPFAM" id="SSF57845">
    <property type="entry name" value="B-box zinc-binding domain"/>
    <property type="match status" value="1"/>
</dbReference>
<keyword evidence="22" id="KW-1185">Reference proteome</keyword>
<comment type="subunit">
    <text evidence="17">Interacts (via B30.2/SPRY domain) with TAB2 and TAB3.</text>
</comment>
<reference evidence="21" key="3">
    <citation type="submission" date="2025-09" db="UniProtKB">
        <authorList>
            <consortium name="Ensembl"/>
        </authorList>
    </citation>
    <scope>IDENTIFICATION</scope>
</reference>
<reference evidence="21 22" key="1">
    <citation type="submission" date="2012-03" db="EMBL/GenBank/DDBJ databases">
        <title>Whole Genome Assembly of Papio anubis.</title>
        <authorList>
            <person name="Liu Y.L."/>
            <person name="Abraham K.A."/>
            <person name="Akbar H.A."/>
            <person name="Ali S.A."/>
            <person name="Anosike U.A."/>
            <person name="Aqrawi P.A."/>
            <person name="Arias F.A."/>
            <person name="Attaway T.A."/>
            <person name="Awwad R.A."/>
            <person name="Babu C.B."/>
            <person name="Bandaranaike D.B."/>
            <person name="Battles P.B."/>
            <person name="Bell A.B."/>
            <person name="Beltran B.B."/>
            <person name="Berhane-Mersha D.B."/>
            <person name="Bess C.B."/>
            <person name="Bickham C.B."/>
            <person name="Bolden T.B."/>
            <person name="Carter K.C."/>
            <person name="Chau D.C."/>
            <person name="Chavez A.C."/>
            <person name="Clerc-Blankenburg K.C."/>
            <person name="Coyle M.C."/>
            <person name="Dao M.D."/>
            <person name="Davila M.L.D."/>
            <person name="Davy-Carroll L.D."/>
            <person name="Denson S.D."/>
            <person name="Dinh H.D."/>
            <person name="Fernandez S.F."/>
            <person name="Fernando P.F."/>
            <person name="Forbes L.F."/>
            <person name="Francis C.F."/>
            <person name="Francisco L.F."/>
            <person name="Fu Q.F."/>
            <person name="Garcia-Iii R.G."/>
            <person name="Garrett T.G."/>
            <person name="Gross S.G."/>
            <person name="Gubbala S.G."/>
            <person name="Hirani K.H."/>
            <person name="Hogues M.H."/>
            <person name="Hollins B.H."/>
            <person name="Jackson L.J."/>
            <person name="Javaid M.J."/>
            <person name="Jhangiani S.J."/>
            <person name="Johnson A.J."/>
            <person name="Johnson B.J."/>
            <person name="Jones J.J."/>
            <person name="Joshi V.J."/>
            <person name="Kalu J.K."/>
            <person name="Khan N.K."/>
            <person name="Korchina V.K."/>
            <person name="Kovar C.K."/>
            <person name="Lago L.L."/>
            <person name="Lara F.L."/>
            <person name="Le T.-K.L."/>
            <person name="Lee S.L."/>
            <person name="Legall-Iii F.L."/>
            <person name="Lemon S.L."/>
            <person name="Liu J.L."/>
            <person name="Liu Y.-S.L."/>
            <person name="Liyanage D.L."/>
            <person name="Lopez J.L."/>
            <person name="Lorensuhewa L.L."/>
            <person name="Mata R.M."/>
            <person name="Mathew T.M."/>
            <person name="Mercado C.M."/>
            <person name="Mercado I.M."/>
            <person name="Morales K.M."/>
            <person name="Morgan M.M."/>
            <person name="Munidasa M.M."/>
            <person name="Ngo D.N."/>
            <person name="Nguyen L.N."/>
            <person name="Nguyen T.N."/>
            <person name="Nguyen N.N."/>
            <person name="Obregon M.O."/>
            <person name="Okwuonu G.O."/>
            <person name="Ongeri F.O."/>
            <person name="Onwere C.O."/>
            <person name="Osifeso I.O."/>
            <person name="Parra A.P."/>
            <person name="Patil S.P."/>
            <person name="Perez A.P."/>
            <person name="Perez Y.P."/>
            <person name="Pham C.P."/>
            <person name="Pu L.-L.P."/>
            <person name="Puazo M.P."/>
            <person name="Quiroz J.Q."/>
            <person name="Rouhana J.R."/>
            <person name="Ruiz M.R."/>
            <person name="Ruiz S.-J.R."/>
            <person name="Saada N.S."/>
            <person name="Santibanez J.S."/>
            <person name="Scheel M.S."/>
            <person name="Schneider B.S."/>
            <person name="Simmons D.S."/>
            <person name="Sisson I.S."/>
            <person name="Tang L.-Y.T."/>
            <person name="Thornton R.T."/>
            <person name="Tisius J.T."/>
            <person name="Toledanes G.T."/>
            <person name="Trejos Z.T."/>
            <person name="Usmani K.U."/>
            <person name="Varghese R.V."/>
            <person name="Vattathil S.V."/>
            <person name="Vee V.V."/>
            <person name="Walker D.W."/>
            <person name="Weissenberger G.W."/>
            <person name="White C.W."/>
            <person name="Williams A.W."/>
            <person name="Woodworth J.W."/>
            <person name="Wright R.W."/>
            <person name="Zhu Y.Z."/>
            <person name="Han Y.H."/>
            <person name="Newsham I.N."/>
            <person name="Nazareth L.N."/>
            <person name="Worley K.W."/>
            <person name="Muzny D.M."/>
            <person name="Rogers J.R."/>
            <person name="Gibbs R.G."/>
        </authorList>
    </citation>
    <scope>NUCLEOTIDE SEQUENCE [LARGE SCALE GENOMIC DNA]</scope>
</reference>
<dbReference type="InterPro" id="IPR035790">
    <property type="entry name" value="SPRY/PRY_TRIM38"/>
</dbReference>
<evidence type="ECO:0000313" key="22">
    <source>
        <dbReference type="Proteomes" id="UP000028761"/>
    </source>
</evidence>
<dbReference type="InterPro" id="IPR013083">
    <property type="entry name" value="Znf_RING/FYVE/PHD"/>
</dbReference>
<dbReference type="PROSITE" id="PS50188">
    <property type="entry name" value="B302_SPRY"/>
    <property type="match status" value="1"/>
</dbReference>
<dbReference type="SUPFAM" id="SSF57850">
    <property type="entry name" value="RING/U-box"/>
    <property type="match status" value="1"/>
</dbReference>
<evidence type="ECO:0000256" key="3">
    <source>
        <dbReference type="ARBA" id="ARBA00004496"/>
    </source>
</evidence>
<evidence type="ECO:0000256" key="9">
    <source>
        <dbReference type="ARBA" id="ARBA00022679"/>
    </source>
</evidence>
<proteinExistence type="predicted"/>
<dbReference type="RefSeq" id="XP_021792746.1">
    <property type="nucleotide sequence ID" value="XM_021937054.2"/>
</dbReference>
<dbReference type="GeneID" id="101012941"/>
<comment type="subcellular location">
    <subcellularLocation>
        <location evidence="3">Cytoplasm</location>
    </subcellularLocation>
    <subcellularLocation>
        <location evidence="2">Nucleus</location>
    </subcellularLocation>
</comment>
<dbReference type="OMA" id="FRVYQHS"/>
<evidence type="ECO:0000256" key="7">
    <source>
        <dbReference type="ARBA" id="ARBA00022490"/>
    </source>
</evidence>
<dbReference type="Ensembl" id="ENSPANT00000079905.1">
    <property type="protein sequence ID" value="ENSPANP00000051706.1"/>
    <property type="gene ID" value="ENSPANG00000037484.1"/>
</dbReference>
<dbReference type="RefSeq" id="XP_003897200.1">
    <property type="nucleotide sequence ID" value="XM_003897151.5"/>
</dbReference>
<keyword evidence="15 20" id="KW-0175">Coiled coil</keyword>
<keyword evidence="14" id="KW-0391">Immunity</keyword>
<evidence type="ECO:0000256" key="17">
    <source>
        <dbReference type="ARBA" id="ARBA00066102"/>
    </source>
</evidence>
<dbReference type="GO" id="GO:0046598">
    <property type="term" value="P:positive regulation of viral entry into host cell"/>
    <property type="evidence" value="ECO:0007669"/>
    <property type="project" value="Ensembl"/>
</dbReference>
<evidence type="ECO:0000256" key="6">
    <source>
        <dbReference type="ARBA" id="ARBA00012483"/>
    </source>
</evidence>
<dbReference type="InterPro" id="IPR006574">
    <property type="entry name" value="PRY"/>
</dbReference>
<evidence type="ECO:0000256" key="11">
    <source>
        <dbReference type="ARBA" id="ARBA00022771"/>
    </source>
</evidence>
<dbReference type="InterPro" id="IPR050143">
    <property type="entry name" value="TRIM/RBCC"/>
</dbReference>
<dbReference type="KEGG" id="panu:101012941"/>
<evidence type="ECO:0000256" key="1">
    <source>
        <dbReference type="ARBA" id="ARBA00000900"/>
    </source>
</evidence>
<dbReference type="GO" id="GO:0061630">
    <property type="term" value="F:ubiquitin protein ligase activity"/>
    <property type="evidence" value="ECO:0007669"/>
    <property type="project" value="UniProtKB-EC"/>
</dbReference>
<dbReference type="SMART" id="SM00589">
    <property type="entry name" value="PRY"/>
    <property type="match status" value="1"/>
</dbReference>
<dbReference type="SMART" id="SM00336">
    <property type="entry name" value="BBOX"/>
    <property type="match status" value="1"/>
</dbReference>
<keyword evidence="16" id="KW-0539">Nucleus</keyword>
<dbReference type="GO" id="GO:0008270">
    <property type="term" value="F:zinc ion binding"/>
    <property type="evidence" value="ECO:0007669"/>
    <property type="project" value="UniProtKB-KW"/>
</dbReference>
<evidence type="ECO:0000256" key="19">
    <source>
        <dbReference type="ARBA" id="ARBA00076822"/>
    </source>
</evidence>
<dbReference type="Gene3D" id="3.30.160.60">
    <property type="entry name" value="Classic Zinc Finger"/>
    <property type="match status" value="1"/>
</dbReference>
<dbReference type="PROSITE" id="PS50119">
    <property type="entry name" value="ZF_BBOX"/>
    <property type="match status" value="1"/>
</dbReference>
<evidence type="ECO:0000256" key="16">
    <source>
        <dbReference type="ARBA" id="ARBA00023242"/>
    </source>
</evidence>
<dbReference type="InterPro" id="IPR043136">
    <property type="entry name" value="B30.2/SPRY_sf"/>
</dbReference>
<evidence type="ECO:0000256" key="12">
    <source>
        <dbReference type="ARBA" id="ARBA00022786"/>
    </source>
</evidence>
<dbReference type="Gene3D" id="2.60.120.920">
    <property type="match status" value="1"/>
</dbReference>
<dbReference type="GO" id="GO:0005737">
    <property type="term" value="C:cytoplasm"/>
    <property type="evidence" value="ECO:0007669"/>
    <property type="project" value="UniProtKB-SubCell"/>
</dbReference>
<dbReference type="GO" id="GO:0043123">
    <property type="term" value="P:positive regulation of canonical NF-kappaB signal transduction"/>
    <property type="evidence" value="ECO:0007669"/>
    <property type="project" value="Ensembl"/>
</dbReference>
<evidence type="ECO:0000256" key="8">
    <source>
        <dbReference type="ARBA" id="ARBA00022588"/>
    </source>
</evidence>